<accession>A0A7G3GC57</accession>
<dbReference type="Gene3D" id="3.40.50.1980">
    <property type="entry name" value="Nitrogenase molybdenum iron protein domain"/>
    <property type="match status" value="2"/>
</dbReference>
<evidence type="ECO:0000313" key="7">
    <source>
        <dbReference type="EMBL" id="QBC44748.1"/>
    </source>
</evidence>
<dbReference type="InterPro" id="IPR002491">
    <property type="entry name" value="ABC_transptr_periplasmic_BD"/>
</dbReference>
<evidence type="ECO:0000256" key="1">
    <source>
        <dbReference type="ARBA" id="ARBA00004196"/>
    </source>
</evidence>
<evidence type="ECO:0000256" key="4">
    <source>
        <dbReference type="ARBA" id="ARBA00022496"/>
    </source>
</evidence>
<keyword evidence="4" id="KW-0410">Iron transport</keyword>
<organism evidence="7 8">
    <name type="scientific">Iodobacter fluviatilis</name>
    <dbReference type="NCBI Taxonomy" id="537"/>
    <lineage>
        <taxon>Bacteria</taxon>
        <taxon>Pseudomonadati</taxon>
        <taxon>Pseudomonadota</taxon>
        <taxon>Betaproteobacteria</taxon>
        <taxon>Neisseriales</taxon>
        <taxon>Chitinibacteraceae</taxon>
        <taxon>Iodobacter</taxon>
    </lineage>
</organism>
<dbReference type="GO" id="GO:1901678">
    <property type="term" value="P:iron coordination entity transport"/>
    <property type="evidence" value="ECO:0007669"/>
    <property type="project" value="UniProtKB-ARBA"/>
</dbReference>
<dbReference type="RefSeq" id="WP_130107270.1">
    <property type="nucleotide sequence ID" value="NZ_CP025781.1"/>
</dbReference>
<proteinExistence type="inferred from homology"/>
<evidence type="ECO:0000256" key="2">
    <source>
        <dbReference type="ARBA" id="ARBA00008814"/>
    </source>
</evidence>
<dbReference type="KEGG" id="ifl:C1H71_15210"/>
<sequence length="325" mass="34991">MNKKYLLAGTVFVLAILAAFSFSPKQAVESQALAPVAMHTITDAMGRKVTLPLKPQRVIALGEFDLDALLALGIEPVGTSNGRGQQTAPNYLQTIAAKVPSVGAFAQPTMDKVIAAQPDLIITSTINDEQILNQLQKIAPTVVSIKNGTEWKSAFSQFAGYLNRDAEAKVFLKQYQDRADQLQGKLAAHQNETVSIVRWNPKGPGYMFNDAFASLVIRDLQLARPKSQMQPGVAHSHPLSLEALDQIDADWLFLGTLSPEGEAANMLKTVKDSPAFAQLNAVKQNHVVVIDGSLWTSAGGPLAALAILNDVEKFLLSPKASLAKL</sequence>
<keyword evidence="5" id="KW-0732">Signal</keyword>
<name>A0A7G3GC57_9NEIS</name>
<dbReference type="PROSITE" id="PS50983">
    <property type="entry name" value="FE_B12_PBP"/>
    <property type="match status" value="1"/>
</dbReference>
<comment type="subcellular location">
    <subcellularLocation>
        <location evidence="1">Cell envelope</location>
    </subcellularLocation>
</comment>
<dbReference type="InterPro" id="IPR051313">
    <property type="entry name" value="Bact_iron-sidero_bind"/>
</dbReference>
<keyword evidence="3" id="KW-0813">Transport</keyword>
<gene>
    <name evidence="7" type="ORF">C1H71_15210</name>
</gene>
<dbReference type="SUPFAM" id="SSF53807">
    <property type="entry name" value="Helical backbone' metal receptor"/>
    <property type="match status" value="1"/>
</dbReference>
<evidence type="ECO:0000259" key="6">
    <source>
        <dbReference type="PROSITE" id="PS50983"/>
    </source>
</evidence>
<evidence type="ECO:0000256" key="5">
    <source>
        <dbReference type="ARBA" id="ARBA00022729"/>
    </source>
</evidence>
<evidence type="ECO:0000313" key="8">
    <source>
        <dbReference type="Proteomes" id="UP000515917"/>
    </source>
</evidence>
<comment type="similarity">
    <text evidence="2">Belongs to the bacterial solute-binding protein 8 family.</text>
</comment>
<dbReference type="GO" id="GO:0030288">
    <property type="term" value="C:outer membrane-bounded periplasmic space"/>
    <property type="evidence" value="ECO:0007669"/>
    <property type="project" value="TreeGrafter"/>
</dbReference>
<keyword evidence="4" id="KW-0406">Ion transport</keyword>
<dbReference type="Pfam" id="PF01497">
    <property type="entry name" value="Peripla_BP_2"/>
    <property type="match status" value="1"/>
</dbReference>
<dbReference type="Proteomes" id="UP000515917">
    <property type="component" value="Chromosome"/>
</dbReference>
<dbReference type="CDD" id="cd01146">
    <property type="entry name" value="FhuD"/>
    <property type="match status" value="1"/>
</dbReference>
<dbReference type="EMBL" id="CP025781">
    <property type="protein sequence ID" value="QBC44748.1"/>
    <property type="molecule type" value="Genomic_DNA"/>
</dbReference>
<dbReference type="PANTHER" id="PTHR30532">
    <property type="entry name" value="IRON III DICITRATE-BINDING PERIPLASMIC PROTEIN"/>
    <property type="match status" value="1"/>
</dbReference>
<dbReference type="PANTHER" id="PTHR30532:SF25">
    <property type="entry name" value="IRON(III) DICITRATE-BINDING PERIPLASMIC PROTEIN"/>
    <property type="match status" value="1"/>
</dbReference>
<dbReference type="AlphaFoldDB" id="A0A7G3GC57"/>
<protein>
    <submittedName>
        <fullName evidence="7">ABC transporter substrate-binding protein</fullName>
    </submittedName>
</protein>
<keyword evidence="8" id="KW-1185">Reference proteome</keyword>
<evidence type="ECO:0000256" key="3">
    <source>
        <dbReference type="ARBA" id="ARBA00022448"/>
    </source>
</evidence>
<reference evidence="7 8" key="1">
    <citation type="submission" date="2018-01" db="EMBL/GenBank/DDBJ databases">
        <title>Genome sequence of Iodobacter sp. strain PCH194 isolated from Indian Trans-Himalaya.</title>
        <authorList>
            <person name="Kumar V."/>
            <person name="Thakur V."/>
            <person name="Kumar S."/>
            <person name="Singh D."/>
        </authorList>
    </citation>
    <scope>NUCLEOTIDE SEQUENCE [LARGE SCALE GENOMIC DNA]</scope>
    <source>
        <strain evidence="7 8">PCH194</strain>
    </source>
</reference>
<feature type="domain" description="Fe/B12 periplasmic-binding" evidence="6">
    <location>
        <begin position="57"/>
        <end position="319"/>
    </location>
</feature>
<keyword evidence="4" id="KW-0408">Iron</keyword>